<comment type="caution">
    <text evidence="1">The sequence shown here is derived from an EMBL/GenBank/DDBJ whole genome shotgun (WGS) entry which is preliminary data.</text>
</comment>
<dbReference type="Proteomes" id="UP000215914">
    <property type="component" value="Unassembled WGS sequence"/>
</dbReference>
<reference evidence="1" key="2">
    <citation type="submission" date="2020-06" db="EMBL/GenBank/DDBJ databases">
        <title>Helianthus annuus Genome sequencing and assembly Release 2.</title>
        <authorList>
            <person name="Gouzy J."/>
            <person name="Langlade N."/>
            <person name="Munos S."/>
        </authorList>
    </citation>
    <scope>NUCLEOTIDE SEQUENCE</scope>
    <source>
        <tissue evidence="1">Leaves</tissue>
    </source>
</reference>
<dbReference type="EMBL" id="MNCJ02000326">
    <property type="protein sequence ID" value="KAF5783321.1"/>
    <property type="molecule type" value="Genomic_DNA"/>
</dbReference>
<dbReference type="AlphaFoldDB" id="A0A9K3N1A6"/>
<accession>A0A9K3N1A6</accession>
<evidence type="ECO:0000313" key="2">
    <source>
        <dbReference type="Proteomes" id="UP000215914"/>
    </source>
</evidence>
<evidence type="ECO:0000313" key="1">
    <source>
        <dbReference type="EMBL" id="KAF5783321.1"/>
    </source>
</evidence>
<keyword evidence="2" id="KW-1185">Reference proteome</keyword>
<organism evidence="1 2">
    <name type="scientific">Helianthus annuus</name>
    <name type="common">Common sunflower</name>
    <dbReference type="NCBI Taxonomy" id="4232"/>
    <lineage>
        <taxon>Eukaryota</taxon>
        <taxon>Viridiplantae</taxon>
        <taxon>Streptophyta</taxon>
        <taxon>Embryophyta</taxon>
        <taxon>Tracheophyta</taxon>
        <taxon>Spermatophyta</taxon>
        <taxon>Magnoliopsida</taxon>
        <taxon>eudicotyledons</taxon>
        <taxon>Gunneridae</taxon>
        <taxon>Pentapetalae</taxon>
        <taxon>asterids</taxon>
        <taxon>campanulids</taxon>
        <taxon>Asterales</taxon>
        <taxon>Asteraceae</taxon>
        <taxon>Asteroideae</taxon>
        <taxon>Heliantheae alliance</taxon>
        <taxon>Heliantheae</taxon>
        <taxon>Helianthus</taxon>
    </lineage>
</organism>
<sequence length="130" mass="14886">MLFNLPMDHKLMPKCIYAPPLNSLRIICQNWVISAYQNILMRFNNLNRYEDIPILGQRPIPLPCTMEAMPDMVYTLKSNNHFSCTASTSTSASSGPKDHLHTYLEGMAATNDVKYVEQHHLFIEAMRAEL</sequence>
<dbReference type="Gramene" id="mRNA:HanXRQr2_Chr11g0506561">
    <property type="protein sequence ID" value="mRNA:HanXRQr2_Chr11g0506561"/>
    <property type="gene ID" value="HanXRQr2_Chr11g0506561"/>
</dbReference>
<gene>
    <name evidence="1" type="ORF">HanXRQr2_Chr11g0506561</name>
</gene>
<protein>
    <submittedName>
        <fullName evidence="1">Uncharacterized protein</fullName>
    </submittedName>
</protein>
<name>A0A9K3N1A6_HELAN</name>
<proteinExistence type="predicted"/>
<reference evidence="1" key="1">
    <citation type="journal article" date="2017" name="Nature">
        <title>The sunflower genome provides insights into oil metabolism, flowering and Asterid evolution.</title>
        <authorList>
            <person name="Badouin H."/>
            <person name="Gouzy J."/>
            <person name="Grassa C.J."/>
            <person name="Murat F."/>
            <person name="Staton S.E."/>
            <person name="Cottret L."/>
            <person name="Lelandais-Briere C."/>
            <person name="Owens G.L."/>
            <person name="Carrere S."/>
            <person name="Mayjonade B."/>
            <person name="Legrand L."/>
            <person name="Gill N."/>
            <person name="Kane N.C."/>
            <person name="Bowers J.E."/>
            <person name="Hubner S."/>
            <person name="Bellec A."/>
            <person name="Berard A."/>
            <person name="Berges H."/>
            <person name="Blanchet N."/>
            <person name="Boniface M.C."/>
            <person name="Brunel D."/>
            <person name="Catrice O."/>
            <person name="Chaidir N."/>
            <person name="Claudel C."/>
            <person name="Donnadieu C."/>
            <person name="Faraut T."/>
            <person name="Fievet G."/>
            <person name="Helmstetter N."/>
            <person name="King M."/>
            <person name="Knapp S.J."/>
            <person name="Lai Z."/>
            <person name="Le Paslier M.C."/>
            <person name="Lippi Y."/>
            <person name="Lorenzon L."/>
            <person name="Mandel J.R."/>
            <person name="Marage G."/>
            <person name="Marchand G."/>
            <person name="Marquand E."/>
            <person name="Bret-Mestries E."/>
            <person name="Morien E."/>
            <person name="Nambeesan S."/>
            <person name="Nguyen T."/>
            <person name="Pegot-Espagnet P."/>
            <person name="Pouilly N."/>
            <person name="Raftis F."/>
            <person name="Sallet E."/>
            <person name="Schiex T."/>
            <person name="Thomas J."/>
            <person name="Vandecasteele C."/>
            <person name="Vares D."/>
            <person name="Vear F."/>
            <person name="Vautrin S."/>
            <person name="Crespi M."/>
            <person name="Mangin B."/>
            <person name="Burke J.M."/>
            <person name="Salse J."/>
            <person name="Munos S."/>
            <person name="Vincourt P."/>
            <person name="Rieseberg L.H."/>
            <person name="Langlade N.B."/>
        </authorList>
    </citation>
    <scope>NUCLEOTIDE SEQUENCE</scope>
    <source>
        <tissue evidence="1">Leaves</tissue>
    </source>
</reference>